<dbReference type="SUPFAM" id="SSF51735">
    <property type="entry name" value="NAD(P)-binding Rossmann-fold domains"/>
    <property type="match status" value="1"/>
</dbReference>
<evidence type="ECO:0000313" key="4">
    <source>
        <dbReference type="EMBL" id="KAJ7721108.1"/>
    </source>
</evidence>
<reference evidence="4" key="1">
    <citation type="submission" date="2023-03" db="EMBL/GenBank/DDBJ databases">
        <title>Massive genome expansion in bonnet fungi (Mycena s.s.) driven by repeated elements and novel gene families across ecological guilds.</title>
        <authorList>
            <consortium name="Lawrence Berkeley National Laboratory"/>
            <person name="Harder C.B."/>
            <person name="Miyauchi S."/>
            <person name="Viragh M."/>
            <person name="Kuo A."/>
            <person name="Thoen E."/>
            <person name="Andreopoulos B."/>
            <person name="Lu D."/>
            <person name="Skrede I."/>
            <person name="Drula E."/>
            <person name="Henrissat B."/>
            <person name="Morin E."/>
            <person name="Kohler A."/>
            <person name="Barry K."/>
            <person name="LaButti K."/>
            <person name="Morin E."/>
            <person name="Salamov A."/>
            <person name="Lipzen A."/>
            <person name="Mereny Z."/>
            <person name="Hegedus B."/>
            <person name="Baldrian P."/>
            <person name="Stursova M."/>
            <person name="Weitz H."/>
            <person name="Taylor A."/>
            <person name="Grigoriev I.V."/>
            <person name="Nagy L.G."/>
            <person name="Martin F."/>
            <person name="Kauserud H."/>
        </authorList>
    </citation>
    <scope>NUCLEOTIDE SEQUENCE</scope>
    <source>
        <strain evidence="4">CBHHK182m</strain>
    </source>
</reference>
<accession>A0AAD7HJ16</accession>
<name>A0AAD7HJ16_9AGAR</name>
<proteinExistence type="inferred from homology"/>
<comment type="similarity">
    <text evidence="1">Belongs to the short-chain dehydrogenases/reductases (SDR) family.</text>
</comment>
<dbReference type="PANTHER" id="PTHR24320">
    <property type="entry name" value="RETINOL DEHYDROGENASE"/>
    <property type="match status" value="1"/>
</dbReference>
<evidence type="ECO:0000256" key="3">
    <source>
        <dbReference type="SAM" id="SignalP"/>
    </source>
</evidence>
<dbReference type="PANTHER" id="PTHR24320:SF283">
    <property type="entry name" value="RETINOL DEHYDROGENASE 11"/>
    <property type="match status" value="1"/>
</dbReference>
<evidence type="ECO:0000256" key="2">
    <source>
        <dbReference type="ARBA" id="ARBA00023002"/>
    </source>
</evidence>
<organism evidence="4 5">
    <name type="scientific">Mycena metata</name>
    <dbReference type="NCBI Taxonomy" id="1033252"/>
    <lineage>
        <taxon>Eukaryota</taxon>
        <taxon>Fungi</taxon>
        <taxon>Dikarya</taxon>
        <taxon>Basidiomycota</taxon>
        <taxon>Agaricomycotina</taxon>
        <taxon>Agaricomycetes</taxon>
        <taxon>Agaricomycetidae</taxon>
        <taxon>Agaricales</taxon>
        <taxon>Marasmiineae</taxon>
        <taxon>Mycenaceae</taxon>
        <taxon>Mycena</taxon>
    </lineage>
</organism>
<keyword evidence="3" id="KW-0732">Signal</keyword>
<evidence type="ECO:0000256" key="1">
    <source>
        <dbReference type="ARBA" id="ARBA00006484"/>
    </source>
</evidence>
<dbReference type="InterPro" id="IPR002347">
    <property type="entry name" value="SDR_fam"/>
</dbReference>
<evidence type="ECO:0008006" key="6">
    <source>
        <dbReference type="Google" id="ProtNLM"/>
    </source>
</evidence>
<feature type="signal peptide" evidence="3">
    <location>
        <begin position="1"/>
        <end position="22"/>
    </location>
</feature>
<sequence>MPFSSPMIYILLLLLLPVRIFGCGMDPYQSPFQVRPPSCFHPPTSLPKFTNTTTAEDVATVFAKQIRGKNVLITGTSMNGLGFENARVVAKHANLVIITGYNAERLKLSEQAIKKEVPNANIRPLLVDLSSLAAVRKAAAEVNAYPEPLHVVIHNAATVIGPFKLTADKLESQMATAHFGPFLFTKLIVPKILATGTTKYTPRVVFLSSSAHAMSGVDLDTLAHPDKEKYTPFSAYAQSKSATILDAIELSKRSKGKINAYSVSPGAIFTNINQKEESKADMQAFGILTAEGLPNTAAFPWKTIPEGAATTLIAAFDPRLDTTPGAYLADSVVANELIASHSSDPETATKLWTITEKIVGEQFTF</sequence>
<dbReference type="InterPro" id="IPR036291">
    <property type="entry name" value="NAD(P)-bd_dom_sf"/>
</dbReference>
<dbReference type="Proteomes" id="UP001215598">
    <property type="component" value="Unassembled WGS sequence"/>
</dbReference>
<dbReference type="AlphaFoldDB" id="A0AAD7HJ16"/>
<evidence type="ECO:0000313" key="5">
    <source>
        <dbReference type="Proteomes" id="UP001215598"/>
    </source>
</evidence>
<keyword evidence="2" id="KW-0560">Oxidoreductase</keyword>
<keyword evidence="5" id="KW-1185">Reference proteome</keyword>
<dbReference type="EMBL" id="JARKIB010000233">
    <property type="protein sequence ID" value="KAJ7721108.1"/>
    <property type="molecule type" value="Genomic_DNA"/>
</dbReference>
<feature type="chain" id="PRO_5041956568" description="Short-chain dehydrogenase/reductase" evidence="3">
    <location>
        <begin position="23"/>
        <end position="365"/>
    </location>
</feature>
<dbReference type="GO" id="GO:0016491">
    <property type="term" value="F:oxidoreductase activity"/>
    <property type="evidence" value="ECO:0007669"/>
    <property type="project" value="UniProtKB-KW"/>
</dbReference>
<gene>
    <name evidence="4" type="ORF">B0H16DRAFT_1603186</name>
</gene>
<comment type="caution">
    <text evidence="4">The sequence shown here is derived from an EMBL/GenBank/DDBJ whole genome shotgun (WGS) entry which is preliminary data.</text>
</comment>
<dbReference type="Pfam" id="PF00106">
    <property type="entry name" value="adh_short"/>
    <property type="match status" value="1"/>
</dbReference>
<protein>
    <recommendedName>
        <fullName evidence="6">Short-chain dehydrogenase/reductase</fullName>
    </recommendedName>
</protein>
<dbReference type="Gene3D" id="3.40.50.720">
    <property type="entry name" value="NAD(P)-binding Rossmann-like Domain"/>
    <property type="match status" value="1"/>
</dbReference>